<dbReference type="InterPro" id="IPR009057">
    <property type="entry name" value="Homeodomain-like_sf"/>
</dbReference>
<evidence type="ECO:0000313" key="2">
    <source>
        <dbReference type="EMBL" id="KAF9508075.1"/>
    </source>
</evidence>
<organism evidence="2 3">
    <name type="scientific">Hydnum rufescens UP504</name>
    <dbReference type="NCBI Taxonomy" id="1448309"/>
    <lineage>
        <taxon>Eukaryota</taxon>
        <taxon>Fungi</taxon>
        <taxon>Dikarya</taxon>
        <taxon>Basidiomycota</taxon>
        <taxon>Agaricomycotina</taxon>
        <taxon>Agaricomycetes</taxon>
        <taxon>Cantharellales</taxon>
        <taxon>Hydnaceae</taxon>
        <taxon>Hydnum</taxon>
    </lineage>
</organism>
<dbReference type="CDD" id="cd00167">
    <property type="entry name" value="SANT"/>
    <property type="match status" value="1"/>
</dbReference>
<dbReference type="AlphaFoldDB" id="A0A9P6DRY7"/>
<protein>
    <recommendedName>
        <fullName evidence="1">SANT domain-containing protein</fullName>
    </recommendedName>
</protein>
<comment type="caution">
    <text evidence="2">The sequence shown here is derived from an EMBL/GenBank/DDBJ whole genome shotgun (WGS) entry which is preliminary data.</text>
</comment>
<dbReference type="Proteomes" id="UP000886523">
    <property type="component" value="Unassembled WGS sequence"/>
</dbReference>
<evidence type="ECO:0000259" key="1">
    <source>
        <dbReference type="PROSITE" id="PS51293"/>
    </source>
</evidence>
<dbReference type="InterPro" id="IPR017884">
    <property type="entry name" value="SANT_dom"/>
</dbReference>
<dbReference type="SUPFAM" id="SSF46689">
    <property type="entry name" value="Homeodomain-like"/>
    <property type="match status" value="1"/>
</dbReference>
<accession>A0A9P6DRY7</accession>
<name>A0A9P6DRY7_9AGAM</name>
<dbReference type="InterPro" id="IPR001005">
    <property type="entry name" value="SANT/Myb"/>
</dbReference>
<proteinExistence type="predicted"/>
<feature type="domain" description="SANT" evidence="1">
    <location>
        <begin position="46"/>
        <end position="81"/>
    </location>
</feature>
<sequence>MLSLLKSNNFKLCPACYANGHFSSKMFSGDFIRLVSASEFKYADGIHTDNWTNAETLLLLKGIEMFENNWGTVSEHNPSDH</sequence>
<dbReference type="Gene3D" id="1.10.10.60">
    <property type="entry name" value="Homeodomain-like"/>
    <property type="match status" value="1"/>
</dbReference>
<gene>
    <name evidence="2" type="ORF">BS47DRAFT_1417917</name>
</gene>
<reference evidence="2" key="1">
    <citation type="journal article" date="2020" name="Nat. Commun.">
        <title>Large-scale genome sequencing of mycorrhizal fungi provides insights into the early evolution of symbiotic traits.</title>
        <authorList>
            <person name="Miyauchi S."/>
            <person name="Kiss E."/>
            <person name="Kuo A."/>
            <person name="Drula E."/>
            <person name="Kohler A."/>
            <person name="Sanchez-Garcia M."/>
            <person name="Morin E."/>
            <person name="Andreopoulos B."/>
            <person name="Barry K.W."/>
            <person name="Bonito G."/>
            <person name="Buee M."/>
            <person name="Carver A."/>
            <person name="Chen C."/>
            <person name="Cichocki N."/>
            <person name="Clum A."/>
            <person name="Culley D."/>
            <person name="Crous P.W."/>
            <person name="Fauchery L."/>
            <person name="Girlanda M."/>
            <person name="Hayes R.D."/>
            <person name="Keri Z."/>
            <person name="LaButti K."/>
            <person name="Lipzen A."/>
            <person name="Lombard V."/>
            <person name="Magnuson J."/>
            <person name="Maillard F."/>
            <person name="Murat C."/>
            <person name="Nolan M."/>
            <person name="Ohm R.A."/>
            <person name="Pangilinan J."/>
            <person name="Pereira M.F."/>
            <person name="Perotto S."/>
            <person name="Peter M."/>
            <person name="Pfister S."/>
            <person name="Riley R."/>
            <person name="Sitrit Y."/>
            <person name="Stielow J.B."/>
            <person name="Szollosi G."/>
            <person name="Zifcakova L."/>
            <person name="Stursova M."/>
            <person name="Spatafora J.W."/>
            <person name="Tedersoo L."/>
            <person name="Vaario L.M."/>
            <person name="Yamada A."/>
            <person name="Yan M."/>
            <person name="Wang P."/>
            <person name="Xu J."/>
            <person name="Bruns T."/>
            <person name="Baldrian P."/>
            <person name="Vilgalys R."/>
            <person name="Dunand C."/>
            <person name="Henrissat B."/>
            <person name="Grigoriev I.V."/>
            <person name="Hibbett D."/>
            <person name="Nagy L.G."/>
            <person name="Martin F.M."/>
        </authorList>
    </citation>
    <scope>NUCLEOTIDE SEQUENCE</scope>
    <source>
        <strain evidence="2">UP504</strain>
    </source>
</reference>
<evidence type="ECO:0000313" key="3">
    <source>
        <dbReference type="Proteomes" id="UP000886523"/>
    </source>
</evidence>
<dbReference type="PROSITE" id="PS51293">
    <property type="entry name" value="SANT"/>
    <property type="match status" value="1"/>
</dbReference>
<keyword evidence="3" id="KW-1185">Reference proteome</keyword>
<dbReference type="OrthoDB" id="118550at2759"/>
<dbReference type="EMBL" id="MU129066">
    <property type="protein sequence ID" value="KAF9508075.1"/>
    <property type="molecule type" value="Genomic_DNA"/>
</dbReference>